<dbReference type="EMBL" id="SDPU01000014">
    <property type="protein sequence ID" value="RYU13682.1"/>
    <property type="molecule type" value="Genomic_DNA"/>
</dbReference>
<dbReference type="Gene3D" id="2.60.40.740">
    <property type="match status" value="1"/>
</dbReference>
<evidence type="ECO:0000313" key="1">
    <source>
        <dbReference type="EMBL" id="RYU13682.1"/>
    </source>
</evidence>
<evidence type="ECO:0000313" key="2">
    <source>
        <dbReference type="Proteomes" id="UP000291189"/>
    </source>
</evidence>
<sequence>MTLQEHASERRLIDRRTVVRGAAVAAWTVPAVQLVGAAPAFAGSGPTSFSGLSGSGSYSTPSRLLLLVSFNNAGASPATGVQVTVKMPRAMPSAPTAAGWNVSGSGDTFVFTLNATVPAGQSQSLQADFTVSDTTIEGTAAVALTATNVTGTSNTNAPITPAYKVSYSGPTVSNVTGNRRVSVTAIDNIGSLAGVLRVALTLDRARTLVGGAPSGWSHQASNGNRTHTFTRGPFGPSDSVVACEPVFDGNLMVTSHSVTITAS</sequence>
<dbReference type="RefSeq" id="WP_129986110.1">
    <property type="nucleotide sequence ID" value="NZ_SDPU01000014.1"/>
</dbReference>
<reference evidence="1 2" key="1">
    <citation type="submission" date="2019-01" db="EMBL/GenBank/DDBJ databases">
        <title>Nocardioides guangzhouensis sp. nov., an actinobacterium isolated from soil.</title>
        <authorList>
            <person name="Fu Y."/>
            <person name="Cai Y."/>
            <person name="Lin Z."/>
            <person name="Chen P."/>
        </authorList>
    </citation>
    <scope>NUCLEOTIDE SEQUENCE [LARGE SCALE GENOMIC DNA]</scope>
    <source>
        <strain evidence="1 2">NBRC 105384</strain>
    </source>
</reference>
<accession>A0A4Q5J4X5</accession>
<dbReference type="InterPro" id="IPR006311">
    <property type="entry name" value="TAT_signal"/>
</dbReference>
<organism evidence="1 2">
    <name type="scientific">Nocardioides iriomotensis</name>
    <dbReference type="NCBI Taxonomy" id="715784"/>
    <lineage>
        <taxon>Bacteria</taxon>
        <taxon>Bacillati</taxon>
        <taxon>Actinomycetota</taxon>
        <taxon>Actinomycetes</taxon>
        <taxon>Propionibacteriales</taxon>
        <taxon>Nocardioidaceae</taxon>
        <taxon>Nocardioides</taxon>
    </lineage>
</organism>
<proteinExistence type="predicted"/>
<gene>
    <name evidence="1" type="ORF">ETU37_05425</name>
</gene>
<protein>
    <recommendedName>
        <fullName evidence="3">DUF11 domain-containing protein</fullName>
    </recommendedName>
</protein>
<comment type="caution">
    <text evidence="1">The sequence shown here is derived from an EMBL/GenBank/DDBJ whole genome shotgun (WGS) entry which is preliminary data.</text>
</comment>
<dbReference type="Proteomes" id="UP000291189">
    <property type="component" value="Unassembled WGS sequence"/>
</dbReference>
<dbReference type="AlphaFoldDB" id="A0A4Q5J4X5"/>
<evidence type="ECO:0008006" key="3">
    <source>
        <dbReference type="Google" id="ProtNLM"/>
    </source>
</evidence>
<name>A0A4Q5J4X5_9ACTN</name>
<keyword evidence="2" id="KW-1185">Reference proteome</keyword>
<dbReference type="PROSITE" id="PS51318">
    <property type="entry name" value="TAT"/>
    <property type="match status" value="1"/>
</dbReference>